<reference evidence="7" key="1">
    <citation type="journal article" date="2019" name="Int. J. Syst. Evol. Microbiol.">
        <title>The Global Catalogue of Microorganisms (GCM) 10K type strain sequencing project: providing services to taxonomists for standard genome sequencing and annotation.</title>
        <authorList>
            <consortium name="The Broad Institute Genomics Platform"/>
            <consortium name="The Broad Institute Genome Sequencing Center for Infectious Disease"/>
            <person name="Wu L."/>
            <person name="Ma J."/>
        </authorList>
    </citation>
    <scope>NUCLEOTIDE SEQUENCE [LARGE SCALE GENOMIC DNA]</scope>
    <source>
        <strain evidence="7">JCM 16703</strain>
    </source>
</reference>
<proteinExistence type="predicted"/>
<evidence type="ECO:0000256" key="3">
    <source>
        <dbReference type="ARBA" id="ARBA00023163"/>
    </source>
</evidence>
<dbReference type="Proteomes" id="UP001501495">
    <property type="component" value="Unassembled WGS sequence"/>
</dbReference>
<keyword evidence="2 4" id="KW-0238">DNA-binding</keyword>
<dbReference type="Gene3D" id="1.10.357.10">
    <property type="entry name" value="Tetracycline Repressor, domain 2"/>
    <property type="match status" value="2"/>
</dbReference>
<name>A0ABP7XNZ2_9ACTN</name>
<keyword evidence="3" id="KW-0804">Transcription</keyword>
<dbReference type="RefSeq" id="WP_344734175.1">
    <property type="nucleotide sequence ID" value="NZ_BAAAZH010000021.1"/>
</dbReference>
<dbReference type="InterPro" id="IPR050109">
    <property type="entry name" value="HTH-type_TetR-like_transc_reg"/>
</dbReference>
<evidence type="ECO:0000256" key="2">
    <source>
        <dbReference type="ARBA" id="ARBA00023125"/>
    </source>
</evidence>
<evidence type="ECO:0000256" key="4">
    <source>
        <dbReference type="PROSITE-ProRule" id="PRU00335"/>
    </source>
</evidence>
<dbReference type="InterPro" id="IPR001647">
    <property type="entry name" value="HTH_TetR"/>
</dbReference>
<organism evidence="6 7">
    <name type="scientific">Nocardioides fonticola</name>
    <dbReference type="NCBI Taxonomy" id="450363"/>
    <lineage>
        <taxon>Bacteria</taxon>
        <taxon>Bacillati</taxon>
        <taxon>Actinomycetota</taxon>
        <taxon>Actinomycetes</taxon>
        <taxon>Propionibacteriales</taxon>
        <taxon>Nocardioidaceae</taxon>
        <taxon>Nocardioides</taxon>
    </lineage>
</organism>
<evidence type="ECO:0000313" key="6">
    <source>
        <dbReference type="EMBL" id="GAA4122873.1"/>
    </source>
</evidence>
<dbReference type="SUPFAM" id="SSF46689">
    <property type="entry name" value="Homeodomain-like"/>
    <property type="match status" value="2"/>
</dbReference>
<evidence type="ECO:0000259" key="5">
    <source>
        <dbReference type="PROSITE" id="PS50977"/>
    </source>
</evidence>
<protein>
    <recommendedName>
        <fullName evidence="5">HTH tetR-type domain-containing protein</fullName>
    </recommendedName>
</protein>
<dbReference type="SUPFAM" id="SSF48498">
    <property type="entry name" value="Tetracyclin repressor-like, C-terminal domain"/>
    <property type="match status" value="1"/>
</dbReference>
<dbReference type="PROSITE" id="PS50977">
    <property type="entry name" value="HTH_TETR_2"/>
    <property type="match status" value="1"/>
</dbReference>
<gene>
    <name evidence="6" type="ORF">GCM10022215_29090</name>
</gene>
<dbReference type="InterPro" id="IPR036271">
    <property type="entry name" value="Tet_transcr_reg_TetR-rel_C_sf"/>
</dbReference>
<dbReference type="PRINTS" id="PR00455">
    <property type="entry name" value="HTHTETR"/>
</dbReference>
<dbReference type="InterPro" id="IPR009057">
    <property type="entry name" value="Homeodomain-like_sf"/>
</dbReference>
<feature type="DNA-binding region" description="H-T-H motif" evidence="4">
    <location>
        <begin position="260"/>
        <end position="279"/>
    </location>
</feature>
<feature type="domain" description="HTH tetR-type" evidence="5">
    <location>
        <begin position="237"/>
        <end position="297"/>
    </location>
</feature>
<keyword evidence="7" id="KW-1185">Reference proteome</keyword>
<dbReference type="Pfam" id="PF00440">
    <property type="entry name" value="TetR_N"/>
    <property type="match status" value="2"/>
</dbReference>
<dbReference type="EMBL" id="BAAAZH010000021">
    <property type="protein sequence ID" value="GAA4122873.1"/>
    <property type="molecule type" value="Genomic_DNA"/>
</dbReference>
<accession>A0ABP7XNZ2</accession>
<evidence type="ECO:0000313" key="7">
    <source>
        <dbReference type="Proteomes" id="UP001501495"/>
    </source>
</evidence>
<evidence type="ECO:0000256" key="1">
    <source>
        <dbReference type="ARBA" id="ARBA00023015"/>
    </source>
</evidence>
<keyword evidence="1" id="KW-0805">Transcription regulation</keyword>
<dbReference type="PANTHER" id="PTHR30055">
    <property type="entry name" value="HTH-TYPE TRANSCRIPTIONAL REGULATOR RUTR"/>
    <property type="match status" value="1"/>
</dbReference>
<comment type="caution">
    <text evidence="6">The sequence shown here is derived from an EMBL/GenBank/DDBJ whole genome shotgun (WGS) entry which is preliminary data.</text>
</comment>
<sequence length="422" mass="44792">MDDTPGSTSDRLLAAGLDALLDLTPADLVSAVGTRRIAARAGLSAATLLHHFGSVAAYADALVARVFDPGNLPMEDLEAAIARVVRSGLPVEAGDAYHRSEFARLTTDRGLRLRMGLWALGAGTTDGIYRDYLRTTDRRLHRVTDALVAGWGREFRPPFTTPIYVAAQVALLNGMAIRHLVDPDLSTDDRFSLAASSLTMISLRLQGDRHDMADRIAEVNYYPLRRSRGGVSTAEGHRTRAALLAAAAELFGTRGYAETTVAQIARHAGLSSSTLYKHFEGKDAVAGALFRKQAEDALEAGVARRTPSSDSLGDHLAAVAAFVGDRREYAAAYLTDLLINRPDVEADPFLAATLPLVARRFAEPPTSGDVASQAAADPAEVAQALLGVLIGRVLARPADLPGVQAAHALRLVLGGRLAPLPG</sequence>
<dbReference type="PANTHER" id="PTHR30055:SF234">
    <property type="entry name" value="HTH-TYPE TRANSCRIPTIONAL REGULATOR BETI"/>
    <property type="match status" value="1"/>
</dbReference>